<accession>A0A177ADN2</accession>
<dbReference type="PANTHER" id="PTHR46830">
    <property type="entry name" value="TRANSFERASE, PUTATIVE-RELATED"/>
    <property type="match status" value="1"/>
</dbReference>
<dbReference type="SUPFAM" id="SSF53448">
    <property type="entry name" value="Nucleotide-diphospho-sugar transferases"/>
    <property type="match status" value="1"/>
</dbReference>
<dbReference type="RefSeq" id="XP_024325497.1">
    <property type="nucleotide sequence ID" value="XM_024466591.1"/>
</dbReference>
<comment type="similarity">
    <text evidence="1">Belongs to the glycosyltransferase 32 family.</text>
</comment>
<dbReference type="Pfam" id="PF04488">
    <property type="entry name" value="Gly_transf_sug"/>
    <property type="match status" value="1"/>
</dbReference>
<dbReference type="GeneID" id="36286017"/>
<evidence type="ECO:0000256" key="1">
    <source>
        <dbReference type="ARBA" id="ARBA00009003"/>
    </source>
</evidence>
<dbReference type="PANTHER" id="PTHR46830:SF2">
    <property type="entry name" value="ALPHA-1,4-N-ACETYLGLUCOSAMINYLTRANSFERASE"/>
    <property type="match status" value="1"/>
</dbReference>
<proteinExistence type="inferred from homology"/>
<evidence type="ECO:0000313" key="3">
    <source>
        <dbReference type="EMBL" id="OAF60215.2"/>
    </source>
</evidence>
<gene>
    <name evidence="3" type="ORF">VC83_02940</name>
</gene>
<sequence length="384" mass="42973">MISLDELRDSAWMKPPNSPPLLPLNSRTMRCSNAVLVRAKAVLLKFAPVAVFVGIILYFLTSFYPSTRTFSCPVSAASAPINPIPNRVHFVHIMPDGPDSDIKFKFKHFVAIYSAAFYFGPDLIYIHSDASYASIERAQSGPIDKAPSKWAHKILNLPAVVVRRVNAPDIATGTGVAISLLEHKSDFVRAQAVYEHGGIYLDWDAHALRDVKPLRESGFANVVGRQKEGQVNSGAWMSRPRTLLMKLWVEKQHEVYSGAWTTHSNDLLTSLSEKNGDSSLLTMIAERLMPENKEVLILERVAFAPMGWKLSDASKLFMPHLNDDVEQMKRDAKKPDWEIDYSTSYILHASILKTLIVTMASRSSMCWRGRATLLSLSTLLSNMR</sequence>
<feature type="transmembrane region" description="Helical" evidence="2">
    <location>
        <begin position="42"/>
        <end position="64"/>
    </location>
</feature>
<dbReference type="Gene3D" id="3.90.550.20">
    <property type="match status" value="1"/>
</dbReference>
<dbReference type="Proteomes" id="UP000077154">
    <property type="component" value="Unassembled WGS sequence"/>
</dbReference>
<dbReference type="GO" id="GO:1901135">
    <property type="term" value="P:carbohydrate derivative metabolic process"/>
    <property type="evidence" value="ECO:0007669"/>
    <property type="project" value="UniProtKB-ARBA"/>
</dbReference>
<reference evidence="3" key="1">
    <citation type="submission" date="2016-03" db="EMBL/GenBank/DDBJ databases">
        <title>Updated assembly of Pseudogymnoascus destructans, the fungus causing white-nose syndrome of bats.</title>
        <authorList>
            <person name="Palmer J.M."/>
            <person name="Drees K.P."/>
            <person name="Foster J.T."/>
            <person name="Lindner D.L."/>
        </authorList>
    </citation>
    <scope>NUCLEOTIDE SEQUENCE [LARGE SCALE GENOMIC DNA]</scope>
    <source>
        <strain evidence="3">20631-21</strain>
    </source>
</reference>
<dbReference type="OrthoDB" id="409543at2759"/>
<organism evidence="3">
    <name type="scientific">Pseudogymnoascus destructans</name>
    <dbReference type="NCBI Taxonomy" id="655981"/>
    <lineage>
        <taxon>Eukaryota</taxon>
        <taxon>Fungi</taxon>
        <taxon>Dikarya</taxon>
        <taxon>Ascomycota</taxon>
        <taxon>Pezizomycotina</taxon>
        <taxon>Leotiomycetes</taxon>
        <taxon>Thelebolales</taxon>
        <taxon>Thelebolaceae</taxon>
        <taxon>Pseudogymnoascus</taxon>
    </lineage>
</organism>
<evidence type="ECO:0000256" key="2">
    <source>
        <dbReference type="SAM" id="Phobius"/>
    </source>
</evidence>
<dbReference type="EMBL" id="KV441392">
    <property type="protein sequence ID" value="OAF60215.2"/>
    <property type="molecule type" value="Genomic_DNA"/>
</dbReference>
<dbReference type="InterPro" id="IPR029044">
    <property type="entry name" value="Nucleotide-diphossugar_trans"/>
</dbReference>
<dbReference type="eggNOG" id="ENOG502S17S">
    <property type="taxonomic scope" value="Eukaryota"/>
</dbReference>
<dbReference type="AlphaFoldDB" id="A0A177ADN2"/>
<dbReference type="InterPro" id="IPR007577">
    <property type="entry name" value="GlycoTrfase_DXD_sugar-bd_CS"/>
</dbReference>
<keyword evidence="2" id="KW-0812">Transmembrane</keyword>
<name>A0A177ADN2_9PEZI</name>
<keyword evidence="2" id="KW-0472">Membrane</keyword>
<dbReference type="VEuPathDB" id="FungiDB:GMDG_05139"/>
<protein>
    <submittedName>
        <fullName evidence="3">Uncharacterized protein</fullName>
    </submittedName>
</protein>
<keyword evidence="2" id="KW-1133">Transmembrane helix</keyword>